<evidence type="ECO:0000313" key="1">
    <source>
        <dbReference type="EMBL" id="NIY47320.1"/>
    </source>
</evidence>
<proteinExistence type="predicted"/>
<dbReference type="RefSeq" id="WP_167608991.1">
    <property type="nucleotide sequence ID" value="NZ_SOYS01000002.1"/>
</dbReference>
<organism evidence="1 2">
    <name type="scientific">Cedecea colo</name>
    <dbReference type="NCBI Taxonomy" id="2552946"/>
    <lineage>
        <taxon>Bacteria</taxon>
        <taxon>Pseudomonadati</taxon>
        <taxon>Pseudomonadota</taxon>
        <taxon>Gammaproteobacteria</taxon>
        <taxon>Enterobacterales</taxon>
        <taxon>Enterobacteriaceae</taxon>
        <taxon>Cedecea</taxon>
    </lineage>
</organism>
<accession>A0ABX0VLW0</accession>
<name>A0ABX0VLW0_9ENTR</name>
<protein>
    <recommendedName>
        <fullName evidence="3">AP2 domain</fullName>
    </recommendedName>
</protein>
<comment type="caution">
    <text evidence="1">The sequence shown here is derived from an EMBL/GenBank/DDBJ whole genome shotgun (WGS) entry which is preliminary data.</text>
</comment>
<keyword evidence="2" id="KW-1185">Reference proteome</keyword>
<dbReference type="EMBL" id="SOYS01000002">
    <property type="protein sequence ID" value="NIY47320.1"/>
    <property type="molecule type" value="Genomic_DNA"/>
</dbReference>
<dbReference type="Proteomes" id="UP000697927">
    <property type="component" value="Unassembled WGS sequence"/>
</dbReference>
<sequence>MTTVEERIPYDVMDVSGSWMKTFSPKPGFKLRTLSGGRWNGMSKRCNGKETRWKGSHYKFCQNGFSNFDEFAEWSMSQFGYRMRNTNGSFFHLDKDILSPGNTIYSPERCCFVSSRINNLIFTSYRKNNDLPIGVCKQLNCRTYTARANRDGKLIQLGGFYDPMEAHHAWQRFRADEIARVSLIELRDGRINKRIYEALINISEIFMNDASNGQQTNFRMNSDD</sequence>
<reference evidence="1 2" key="1">
    <citation type="journal article" date="2020" name="Microorganisms">
        <title>Polyphasic Characterisation of Cedecea colo sp. nov., a New Enteric Bacterium Isolated from the Koala Hindgut.</title>
        <authorList>
            <person name="Boath J.M."/>
            <person name="Dakhal S."/>
            <person name="Van T.T.H."/>
            <person name="Moore R.J."/>
            <person name="Dekiwadia C."/>
            <person name="Macreadie I.G."/>
        </authorList>
    </citation>
    <scope>NUCLEOTIDE SEQUENCE [LARGE SCALE GENOMIC DNA]</scope>
    <source>
        <strain evidence="1 2">ZA</strain>
    </source>
</reference>
<evidence type="ECO:0008006" key="3">
    <source>
        <dbReference type="Google" id="ProtNLM"/>
    </source>
</evidence>
<evidence type="ECO:0000313" key="2">
    <source>
        <dbReference type="Proteomes" id="UP000697927"/>
    </source>
</evidence>
<gene>
    <name evidence="1" type="ORF">E2L00_07170</name>
</gene>